<dbReference type="RefSeq" id="WP_131923009.1">
    <property type="nucleotide sequence ID" value="NZ_SMAG01000001.1"/>
</dbReference>
<dbReference type="GO" id="GO:0015627">
    <property type="term" value="C:type II protein secretion system complex"/>
    <property type="evidence" value="ECO:0007669"/>
    <property type="project" value="TreeGrafter"/>
</dbReference>
<keyword evidence="2" id="KW-0812">Transmembrane</keyword>
<name>A0A4R3LBD3_9BACL</name>
<dbReference type="SUPFAM" id="SSF47781">
    <property type="entry name" value="RuvA domain 2-like"/>
    <property type="match status" value="1"/>
</dbReference>
<dbReference type="PANTHER" id="PTHR21180">
    <property type="entry name" value="ENDONUCLEASE/EXONUCLEASE/PHOSPHATASE FAMILY DOMAIN-CONTAINING PROTEIN 1"/>
    <property type="match status" value="1"/>
</dbReference>
<protein>
    <submittedName>
        <fullName evidence="3">Helix-hairpin-helix protein</fullName>
    </submittedName>
</protein>
<evidence type="ECO:0000256" key="2">
    <source>
        <dbReference type="SAM" id="Phobius"/>
    </source>
</evidence>
<dbReference type="InterPro" id="IPR010994">
    <property type="entry name" value="RuvA_2-like"/>
</dbReference>
<dbReference type="PANTHER" id="PTHR21180:SF32">
    <property type="entry name" value="ENDONUCLEASE_EXONUCLEASE_PHOSPHATASE FAMILY DOMAIN-CONTAINING PROTEIN 1"/>
    <property type="match status" value="1"/>
</dbReference>
<proteinExistence type="predicted"/>
<evidence type="ECO:0000313" key="4">
    <source>
        <dbReference type="Proteomes" id="UP000294937"/>
    </source>
</evidence>
<feature type="compositionally biased region" description="Polar residues" evidence="1">
    <location>
        <begin position="151"/>
        <end position="168"/>
    </location>
</feature>
<dbReference type="OrthoDB" id="1929550at2"/>
<dbReference type="AlphaFoldDB" id="A0A4R3LBD3"/>
<keyword evidence="2" id="KW-1133">Transmembrane helix</keyword>
<feature type="transmembrane region" description="Helical" evidence="2">
    <location>
        <begin position="16"/>
        <end position="37"/>
    </location>
</feature>
<dbReference type="Gene3D" id="1.10.150.320">
    <property type="entry name" value="Photosystem II 12 kDa extrinsic protein"/>
    <property type="match status" value="1"/>
</dbReference>
<comment type="caution">
    <text evidence="3">The sequence shown here is derived from an EMBL/GenBank/DDBJ whole genome shotgun (WGS) entry which is preliminary data.</text>
</comment>
<dbReference type="Pfam" id="PF12836">
    <property type="entry name" value="HHH_3"/>
    <property type="match status" value="1"/>
</dbReference>
<keyword evidence="2" id="KW-0472">Membrane</keyword>
<evidence type="ECO:0000313" key="3">
    <source>
        <dbReference type="EMBL" id="TCS96608.1"/>
    </source>
</evidence>
<dbReference type="GO" id="GO:0015628">
    <property type="term" value="P:protein secretion by the type II secretion system"/>
    <property type="evidence" value="ECO:0007669"/>
    <property type="project" value="TreeGrafter"/>
</dbReference>
<evidence type="ECO:0000256" key="1">
    <source>
        <dbReference type="SAM" id="MobiDB-lite"/>
    </source>
</evidence>
<reference evidence="3 4" key="1">
    <citation type="submission" date="2019-03" db="EMBL/GenBank/DDBJ databases">
        <title>Genomic Encyclopedia of Type Strains, Phase IV (KMG-IV): sequencing the most valuable type-strain genomes for metagenomic binning, comparative biology and taxonomic classification.</title>
        <authorList>
            <person name="Goeker M."/>
        </authorList>
    </citation>
    <scope>NUCLEOTIDE SEQUENCE [LARGE SCALE GENOMIC DNA]</scope>
    <source>
        <strain evidence="3 4">DSM 45707</strain>
    </source>
</reference>
<accession>A0A4R3LBD3</accession>
<feature type="transmembrane region" description="Helical" evidence="2">
    <location>
        <begin position="44"/>
        <end position="61"/>
    </location>
</feature>
<gene>
    <name evidence="3" type="ORF">EDD58_101244</name>
</gene>
<keyword evidence="4" id="KW-1185">Reference proteome</keyword>
<feature type="region of interest" description="Disordered" evidence="1">
    <location>
        <begin position="147"/>
        <end position="168"/>
    </location>
</feature>
<dbReference type="Proteomes" id="UP000294937">
    <property type="component" value="Unassembled WGS sequence"/>
</dbReference>
<sequence>MSITNRGQKWEWLNSIWILWTFAFGFFSWISFFYIGFRTKQTKWIISGIIYAIPFILAMIFMDGDNNPNNDHWMVNVTAGLTLFLGIIAIVHAFLVRKEYLLRLSTIKANKINQNEALKRKIEAEYGNRVQPTHQPNQSHAHLFEEKKEPTSFSPNHHAVESSSTIPPNQSPINLNLASEEMIASLPGIGTVLARAAIQHRQYRGGFQSLEEFAFLLQLKPHIVERIRPLVVVTPIYPKQPSSHGRMVDY</sequence>
<dbReference type="EMBL" id="SMAG01000001">
    <property type="protein sequence ID" value="TCS96608.1"/>
    <property type="molecule type" value="Genomic_DNA"/>
</dbReference>
<feature type="transmembrane region" description="Helical" evidence="2">
    <location>
        <begin position="73"/>
        <end position="95"/>
    </location>
</feature>
<organism evidence="3 4">
    <name type="scientific">Hazenella coriacea</name>
    <dbReference type="NCBI Taxonomy" id="1179467"/>
    <lineage>
        <taxon>Bacteria</taxon>
        <taxon>Bacillati</taxon>
        <taxon>Bacillota</taxon>
        <taxon>Bacilli</taxon>
        <taxon>Bacillales</taxon>
        <taxon>Thermoactinomycetaceae</taxon>
        <taxon>Hazenella</taxon>
    </lineage>
</organism>
<dbReference type="InterPro" id="IPR051675">
    <property type="entry name" value="Endo/Exo/Phosphatase_dom_1"/>
</dbReference>